<feature type="domain" description="BioF2-like acetyltransferase" evidence="1">
    <location>
        <begin position="112"/>
        <end position="250"/>
    </location>
</feature>
<gene>
    <name evidence="2" type="ORF">BLL52_1169</name>
</gene>
<evidence type="ECO:0000259" key="1">
    <source>
        <dbReference type="Pfam" id="PF13480"/>
    </source>
</evidence>
<accession>A0A1Q8YHE4</accession>
<evidence type="ECO:0000313" key="3">
    <source>
        <dbReference type="Proteomes" id="UP000185911"/>
    </source>
</evidence>
<protein>
    <recommendedName>
        <fullName evidence="1">BioF2-like acetyltransferase domain-containing protein</fullName>
    </recommendedName>
</protein>
<dbReference type="Proteomes" id="UP000185911">
    <property type="component" value="Unassembled WGS sequence"/>
</dbReference>
<evidence type="ECO:0000313" key="2">
    <source>
        <dbReference type="EMBL" id="OLP07339.1"/>
    </source>
</evidence>
<dbReference type="STRING" id="81479.RA876_00540"/>
<dbReference type="Pfam" id="PF13480">
    <property type="entry name" value="Acetyltransf_6"/>
    <property type="match status" value="1"/>
</dbReference>
<dbReference type="InterPro" id="IPR038740">
    <property type="entry name" value="BioF2-like_GNAT_dom"/>
</dbReference>
<keyword evidence="3" id="KW-1185">Reference proteome</keyword>
<dbReference type="InterPro" id="IPR016181">
    <property type="entry name" value="Acyl_CoA_acyltransferase"/>
</dbReference>
<proteinExistence type="predicted"/>
<reference evidence="2 3" key="1">
    <citation type="submission" date="2017-01" db="EMBL/GenBank/DDBJ databases">
        <title>Genome sequence of Rhodoferax antarcticus ANT.BR, a psychrophilic purple nonsulfur bacterium from an Antarctic microbial mat.</title>
        <authorList>
            <person name="Baker J."/>
            <person name="Riester C."/>
            <person name="Skinner B."/>
            <person name="Newell A."/>
            <person name="Swingley W."/>
            <person name="Madigan M."/>
            <person name="Jung D."/>
            <person name="Asao M."/>
            <person name="Chen M."/>
            <person name="Loughlin P."/>
            <person name="Pan H."/>
            <person name="Lin S."/>
            <person name="Li N."/>
            <person name="Shaw J."/>
            <person name="Prado M."/>
            <person name="Sherman C."/>
            <person name="Li X."/>
            <person name="Tang J."/>
            <person name="Blankenship R."/>
            <person name="Zhao T."/>
            <person name="Touchman J."/>
            <person name="Sattley M."/>
        </authorList>
    </citation>
    <scope>NUCLEOTIDE SEQUENCE [LARGE SCALE GENOMIC DNA]</scope>
    <source>
        <strain evidence="2 3">ANT.BR</strain>
    </source>
</reference>
<dbReference type="Gene3D" id="3.40.630.30">
    <property type="match status" value="1"/>
</dbReference>
<sequence>MAGGRLNTLSNYYSSLYKPLVFGAGETAVGDLPVAASVWQAVARAIRQHPARWPVLMLDPLDPQSAFFTGMRDGLRSAGYAVDAYFCFGNWYLQVNGRSFADYFSALPSPLRHSIERGRRRLTRQGVWGIEIHQTLGAALDAAIQHFETVYRASWKGQEPNAAFIPALARMAAQRGWLRLGVLQLDGQPIAAQLWLAKDGKANIFKLAYVSGFERFSAGSVLTAALMQHAIDIDQVHEVDYLTGDDGYKRDWMSHRRERWGLVAFDWRTPTGFWAASRHWLGKLRKLGRGVEKVTMPR</sequence>
<name>A0A1Q8YHE4_9BURK</name>
<comment type="caution">
    <text evidence="2">The sequence shown here is derived from an EMBL/GenBank/DDBJ whole genome shotgun (WGS) entry which is preliminary data.</text>
</comment>
<dbReference type="AlphaFoldDB" id="A0A1Q8YHE4"/>
<organism evidence="2 3">
    <name type="scientific">Rhodoferax antarcticus ANT.BR</name>
    <dbReference type="NCBI Taxonomy" id="1111071"/>
    <lineage>
        <taxon>Bacteria</taxon>
        <taxon>Pseudomonadati</taxon>
        <taxon>Pseudomonadota</taxon>
        <taxon>Betaproteobacteria</taxon>
        <taxon>Burkholderiales</taxon>
        <taxon>Comamonadaceae</taxon>
        <taxon>Rhodoferax</taxon>
    </lineage>
</organism>
<dbReference type="SUPFAM" id="SSF55729">
    <property type="entry name" value="Acyl-CoA N-acyltransferases (Nat)"/>
    <property type="match status" value="1"/>
</dbReference>
<dbReference type="EMBL" id="MSYM01000008">
    <property type="protein sequence ID" value="OLP07339.1"/>
    <property type="molecule type" value="Genomic_DNA"/>
</dbReference>